<dbReference type="AlphaFoldDB" id="A0A8D3Y2H5"/>
<feature type="compositionally biased region" description="Low complexity" evidence="1">
    <location>
        <begin position="249"/>
        <end position="258"/>
    </location>
</feature>
<dbReference type="InterPro" id="IPR021136">
    <property type="entry name" value="Flagellar_hook_control-like_C"/>
</dbReference>
<dbReference type="KEGG" id="pbm:CL52_12490"/>
<accession>A0A8D3Y2H5</accession>
<reference evidence="4 6" key="2">
    <citation type="submission" date="2016-10" db="EMBL/GenBank/DDBJ databases">
        <authorList>
            <person name="Varghese N."/>
            <person name="Submissions S."/>
        </authorList>
    </citation>
    <scope>NUCLEOTIDE SEQUENCE [LARGE SCALE GENOMIC DNA]</scope>
    <source>
        <strain evidence="4 6">DSM 6083</strain>
    </source>
</reference>
<feature type="compositionally biased region" description="Acidic residues" evidence="1">
    <location>
        <begin position="125"/>
        <end position="134"/>
    </location>
</feature>
<dbReference type="Proteomes" id="UP000182276">
    <property type="component" value="Unassembled WGS sequence"/>
</dbReference>
<keyword evidence="3" id="KW-0969">Cilium</keyword>
<dbReference type="PANTHER" id="PTHR37533">
    <property type="entry name" value="FLAGELLAR HOOK-LENGTH CONTROL PROTEIN"/>
    <property type="match status" value="1"/>
</dbReference>
<name>A0A8D3Y2H5_9GAMM</name>
<evidence type="ECO:0000313" key="5">
    <source>
        <dbReference type="Proteomes" id="UP000031271"/>
    </source>
</evidence>
<reference evidence="3 5" key="3">
    <citation type="journal article" name="Genome Announc.">
        <title>Complete Genome Sequence of Pseudomonas balearica DSM 6083T.</title>
        <authorList>
            <person name="Bennasar-Figueras A."/>
            <person name="Salva-Serra F."/>
            <person name="Jaen-Luchoro D."/>
            <person name="Segui C."/>
            <person name="Aliaga F."/>
            <person name="Busquets A."/>
            <person name="Gomila M."/>
            <person name="Moore E.R."/>
            <person name="Lalucat J."/>
        </authorList>
    </citation>
    <scope>NUCLEOTIDE SEQUENCE [LARGE SCALE GENOMIC DNA]</scope>
    <source>
        <strain evidence="5">DSM 6083</strain>
        <strain evidence="3">DSM6083</strain>
    </source>
</reference>
<dbReference type="Pfam" id="PF02120">
    <property type="entry name" value="Flg_hook"/>
    <property type="match status" value="1"/>
</dbReference>
<dbReference type="CDD" id="cd17470">
    <property type="entry name" value="T3SS_Flik_C"/>
    <property type="match status" value="1"/>
</dbReference>
<feature type="domain" description="Flagellar hook-length control protein-like C-terminal" evidence="2">
    <location>
        <begin position="288"/>
        <end position="366"/>
    </location>
</feature>
<sequence length="419" mass="43690">MAVSPDFLLQTSTLDARPKAPARTSEASREPADNGRSSFSDVYARERQAKPAERPAAPARREADKPAETREAAKGESAEKPTVAESGKPLPADEQPSPDEPVAEGELDPLLLFGLGGGQLPVEDAASETAEDAASDVLTEPEGLFASPTLQAPVLTDAGAPEGEAALNVGLQVDAQDKKAMVPGGVQPADLSAGTGEAVEAESVLEEAALKGETTPEEQAGSFAELLESAEGPKESRQSAGEPNAPRFSAAAAQVASPQPVAQAARPMLVPGQPVQMHQAGWSEAVADRVMWLSSQNLQSAEIQLDPAELGRMEVRIDMNRDQAQITFLSPHAGVRDALEGQMQRLRDMFDQQGLGLMNVNVSDQSLSRGWQGREQGEATAGRGGAGGAAADDSEVVLGSSEISANRAAGNRGLVDYYA</sequence>
<dbReference type="EMBL" id="FNHO01000005">
    <property type="protein sequence ID" value="SDM53194.1"/>
    <property type="molecule type" value="Genomic_DNA"/>
</dbReference>
<proteinExistence type="predicted"/>
<dbReference type="Gene3D" id="3.30.750.140">
    <property type="match status" value="1"/>
</dbReference>
<evidence type="ECO:0000313" key="3">
    <source>
        <dbReference type="EMBL" id="AJE15807.1"/>
    </source>
</evidence>
<dbReference type="EMBL" id="CP007511">
    <property type="protein sequence ID" value="AJE15807.1"/>
    <property type="molecule type" value="Genomic_DNA"/>
</dbReference>
<feature type="region of interest" description="Disordered" evidence="1">
    <location>
        <begin position="229"/>
        <end position="258"/>
    </location>
</feature>
<feature type="region of interest" description="Disordered" evidence="1">
    <location>
        <begin position="1"/>
        <end position="150"/>
    </location>
</feature>
<dbReference type="InterPro" id="IPR038610">
    <property type="entry name" value="FliK-like_C_sf"/>
</dbReference>
<organism evidence="3 5">
    <name type="scientific">Stutzerimonas balearica DSM 6083</name>
    <dbReference type="NCBI Taxonomy" id="1123016"/>
    <lineage>
        <taxon>Bacteria</taxon>
        <taxon>Pseudomonadati</taxon>
        <taxon>Pseudomonadota</taxon>
        <taxon>Gammaproteobacteria</taxon>
        <taxon>Pseudomonadales</taxon>
        <taxon>Pseudomonadaceae</taxon>
        <taxon>Stutzerimonas</taxon>
    </lineage>
</organism>
<dbReference type="Proteomes" id="UP000031271">
    <property type="component" value="Chromosome"/>
</dbReference>
<protein>
    <submittedName>
        <fullName evidence="3 4">Flagellar hook-length control protein</fullName>
    </submittedName>
</protein>
<feature type="compositionally biased region" description="Basic and acidic residues" evidence="1">
    <location>
        <begin position="43"/>
        <end position="79"/>
    </location>
</feature>
<dbReference type="RefSeq" id="WP_043220927.1">
    <property type="nucleotide sequence ID" value="NZ_CP007511.1"/>
</dbReference>
<keyword evidence="3" id="KW-0282">Flagellum</keyword>
<evidence type="ECO:0000313" key="6">
    <source>
        <dbReference type="Proteomes" id="UP000182276"/>
    </source>
</evidence>
<evidence type="ECO:0000256" key="1">
    <source>
        <dbReference type="SAM" id="MobiDB-lite"/>
    </source>
</evidence>
<dbReference type="InterPro" id="IPR052563">
    <property type="entry name" value="FliK"/>
</dbReference>
<reference evidence="5" key="1">
    <citation type="submission" date="2014-03" db="EMBL/GenBank/DDBJ databases">
        <title>Complete genome of Pseudomonas balearica DSM 6083T, a sewage water isolate from an enrichment with 2-methylnaphthalene.</title>
        <authorList>
            <person name="Salva-Serra F."/>
            <person name="Jaen-Luchoro D."/>
            <person name="Busquets A."/>
            <person name="Pena A."/>
            <person name="Gomila M."/>
            <person name="Bosch R."/>
            <person name="Nogales B."/>
            <person name="Garcia-Valdes E."/>
            <person name="Lalucat J."/>
            <person name="Bennasar A."/>
        </authorList>
    </citation>
    <scope>NUCLEOTIDE SEQUENCE [LARGE SCALE GENOMIC DNA]</scope>
    <source>
        <strain evidence="5">DSM 6083</strain>
    </source>
</reference>
<evidence type="ECO:0000313" key="4">
    <source>
        <dbReference type="EMBL" id="SDM53194.1"/>
    </source>
</evidence>
<dbReference type="PANTHER" id="PTHR37533:SF2">
    <property type="entry name" value="FLAGELLAR HOOK-LENGTH CONTROL PROTEIN"/>
    <property type="match status" value="1"/>
</dbReference>
<keyword evidence="6" id="KW-1185">Reference proteome</keyword>
<evidence type="ECO:0000259" key="2">
    <source>
        <dbReference type="Pfam" id="PF02120"/>
    </source>
</evidence>
<dbReference type="GeneID" id="77260722"/>
<keyword evidence="3" id="KW-0966">Cell projection</keyword>
<feature type="region of interest" description="Disordered" evidence="1">
    <location>
        <begin position="366"/>
        <end position="391"/>
    </location>
</feature>
<gene>
    <name evidence="3" type="ORF">CL52_12490</name>
    <name evidence="4" type="ORF">SAMN05660875_105412</name>
</gene>